<dbReference type="GO" id="GO:0003984">
    <property type="term" value="F:acetolactate synthase activity"/>
    <property type="evidence" value="ECO:0007669"/>
    <property type="project" value="TreeGrafter"/>
</dbReference>
<gene>
    <name evidence="8" type="ORF">G5B36_28660</name>
    <name evidence="7" type="ORF">L0N08_06050</name>
</gene>
<evidence type="ECO:0000256" key="3">
    <source>
        <dbReference type="RuleBase" id="RU362132"/>
    </source>
</evidence>
<keyword evidence="9" id="KW-1185">Reference proteome</keyword>
<evidence type="ECO:0000259" key="4">
    <source>
        <dbReference type="Pfam" id="PF00205"/>
    </source>
</evidence>
<dbReference type="PANTHER" id="PTHR18968:SF13">
    <property type="entry name" value="ACETOLACTATE SYNTHASE CATALYTIC SUBUNIT, MITOCHONDRIAL"/>
    <property type="match status" value="1"/>
</dbReference>
<dbReference type="AlphaFoldDB" id="A0AAW5BSJ7"/>
<reference evidence="8 9" key="1">
    <citation type="journal article" date="2020" name="Cell Host Microbe">
        <title>Functional and Genomic Variation between Human-Derived Isolates of Lachnospiraceae Reveals Inter- and Intra-Species Diversity.</title>
        <authorList>
            <person name="Sorbara M.T."/>
            <person name="Littmann E.R."/>
            <person name="Fontana E."/>
            <person name="Moody T.U."/>
            <person name="Kohout C.E."/>
            <person name="Gjonbalaj M."/>
            <person name="Eaton V."/>
            <person name="Seok R."/>
            <person name="Leiner I.M."/>
            <person name="Pamer E.G."/>
        </authorList>
    </citation>
    <scope>NUCLEOTIDE SEQUENCE [LARGE SCALE GENOMIC DNA]</scope>
    <source>
        <strain evidence="8 9">MSK.1.17</strain>
    </source>
</reference>
<dbReference type="EMBL" id="JAAITT010000086">
    <property type="protein sequence ID" value="NSJ52614.1"/>
    <property type="molecule type" value="Genomic_DNA"/>
</dbReference>
<evidence type="ECO:0000259" key="6">
    <source>
        <dbReference type="Pfam" id="PF02776"/>
    </source>
</evidence>
<reference evidence="7" key="3">
    <citation type="submission" date="2022-01" db="EMBL/GenBank/DDBJ databases">
        <title>Collection of gut derived symbiotic bacterial strains cultured from healthy donors.</title>
        <authorList>
            <person name="Lin H."/>
            <person name="Kohout C."/>
            <person name="Waligurski E."/>
            <person name="Pamer E.G."/>
        </authorList>
    </citation>
    <scope>NUCLEOTIDE SEQUENCE</scope>
    <source>
        <strain evidence="7">DFI.6.55</strain>
    </source>
</reference>
<dbReference type="InterPro" id="IPR029061">
    <property type="entry name" value="THDP-binding"/>
</dbReference>
<dbReference type="InterPro" id="IPR011766">
    <property type="entry name" value="TPP_enzyme_TPP-bd"/>
</dbReference>
<dbReference type="PANTHER" id="PTHR18968">
    <property type="entry name" value="THIAMINE PYROPHOSPHATE ENZYMES"/>
    <property type="match status" value="1"/>
</dbReference>
<dbReference type="FunFam" id="3.40.50.970:FF:000007">
    <property type="entry name" value="Acetolactate synthase"/>
    <property type="match status" value="1"/>
</dbReference>
<sequence length="593" mass="66209">MLVSDYIIDFLASVGIKHIFGYQGGSVTHLIDSVARNPNINYIQNYHEQASALCADAYARVSNEGVGAAIASNGPGATNLITGIADAFCDSIPVIFITGQVCTYAMRKTEKIRQESFQEISITKIVNSITKYATIIMKPEDIAYELEKAFFLSTHGRPGPVLIDVPVDVQGMEVETDVIRHYKHIEDEGFNGAIDIKIGIVRTIECLKTAKRPVVLAGGGISGRETICIFRELISLLKIPTVVTLMGLDVLSHKDDFFYGFIGVYGNRFANLAVQNADVILVLGSRLDTRQTGKCYREFAKHARIVHIDIDKNEINHKVKSDISICCDLKAFMHCFIREIKNSVMFPDYQGWLKLLQTWKEKYSEQNLNGEGISPNWFIGQVGKLVEDNTIFTADVGQNQMWVAQSLRLNVNKFRILNSGGLGAMGFSLPAGIGAYFSGLFSKVICFTGDGGVQMNLQELCLIGSRKIPAKIILMNNFSLGLIRDIHQKYYGRRYIGSVEGFYQPQFKYIARAYNLGYFEVAKYEDIGRLSAIIKDDKPYIINCLLSQDTTVRPELLGKDRLDNQIPYLSIAEMENIKQELEGSFGGIYESQM</sequence>
<organism evidence="7 10">
    <name type="scientific">Enterocloster aldenensis</name>
    <dbReference type="NCBI Taxonomy" id="358742"/>
    <lineage>
        <taxon>Bacteria</taxon>
        <taxon>Bacillati</taxon>
        <taxon>Bacillota</taxon>
        <taxon>Clostridia</taxon>
        <taxon>Lachnospirales</taxon>
        <taxon>Lachnospiraceae</taxon>
        <taxon>Enterocloster</taxon>
    </lineage>
</organism>
<dbReference type="SUPFAM" id="SSF52467">
    <property type="entry name" value="DHS-like NAD/FAD-binding domain"/>
    <property type="match status" value="1"/>
</dbReference>
<dbReference type="SUPFAM" id="SSF52518">
    <property type="entry name" value="Thiamin diphosphate-binding fold (THDP-binding)"/>
    <property type="match status" value="2"/>
</dbReference>
<dbReference type="GO" id="GO:0009099">
    <property type="term" value="P:L-valine biosynthetic process"/>
    <property type="evidence" value="ECO:0007669"/>
    <property type="project" value="TreeGrafter"/>
</dbReference>
<evidence type="ECO:0000256" key="1">
    <source>
        <dbReference type="ARBA" id="ARBA00007812"/>
    </source>
</evidence>
<dbReference type="Gene3D" id="3.40.50.1220">
    <property type="entry name" value="TPP-binding domain"/>
    <property type="match status" value="1"/>
</dbReference>
<evidence type="ECO:0000313" key="7">
    <source>
        <dbReference type="EMBL" id="MCG4744970.1"/>
    </source>
</evidence>
<evidence type="ECO:0000313" key="10">
    <source>
        <dbReference type="Proteomes" id="UP001299608"/>
    </source>
</evidence>
<proteinExistence type="inferred from homology"/>
<comment type="similarity">
    <text evidence="1 3">Belongs to the TPP enzyme family.</text>
</comment>
<dbReference type="EMBL" id="JAKNGE010000006">
    <property type="protein sequence ID" value="MCG4744970.1"/>
    <property type="molecule type" value="Genomic_DNA"/>
</dbReference>
<feature type="domain" description="Thiamine pyrophosphate enzyme central" evidence="4">
    <location>
        <begin position="202"/>
        <end position="333"/>
    </location>
</feature>
<evidence type="ECO:0000259" key="5">
    <source>
        <dbReference type="Pfam" id="PF02775"/>
    </source>
</evidence>
<comment type="caution">
    <text evidence="7">The sequence shown here is derived from an EMBL/GenBank/DDBJ whole genome shotgun (WGS) entry which is preliminary data.</text>
</comment>
<feature type="domain" description="Thiamine pyrophosphate enzyme N-terminal TPP-binding" evidence="6">
    <location>
        <begin position="3"/>
        <end position="120"/>
    </location>
</feature>
<dbReference type="GO" id="GO:0030976">
    <property type="term" value="F:thiamine pyrophosphate binding"/>
    <property type="evidence" value="ECO:0007669"/>
    <property type="project" value="InterPro"/>
</dbReference>
<dbReference type="GO" id="GO:0050660">
    <property type="term" value="F:flavin adenine dinucleotide binding"/>
    <property type="evidence" value="ECO:0007669"/>
    <property type="project" value="TreeGrafter"/>
</dbReference>
<dbReference type="GO" id="GO:0000287">
    <property type="term" value="F:magnesium ion binding"/>
    <property type="evidence" value="ECO:0007669"/>
    <property type="project" value="InterPro"/>
</dbReference>
<dbReference type="InterPro" id="IPR029035">
    <property type="entry name" value="DHS-like_NAD/FAD-binding_dom"/>
</dbReference>
<dbReference type="GO" id="GO:0009097">
    <property type="term" value="P:isoleucine biosynthetic process"/>
    <property type="evidence" value="ECO:0007669"/>
    <property type="project" value="TreeGrafter"/>
</dbReference>
<evidence type="ECO:0000256" key="2">
    <source>
        <dbReference type="ARBA" id="ARBA00023052"/>
    </source>
</evidence>
<dbReference type="RefSeq" id="WP_117556241.1">
    <property type="nucleotide sequence ID" value="NZ_JAAITT010000086.1"/>
</dbReference>
<dbReference type="Pfam" id="PF02775">
    <property type="entry name" value="TPP_enzyme_C"/>
    <property type="match status" value="1"/>
</dbReference>
<dbReference type="GO" id="GO:0005948">
    <property type="term" value="C:acetolactate synthase complex"/>
    <property type="evidence" value="ECO:0007669"/>
    <property type="project" value="TreeGrafter"/>
</dbReference>
<dbReference type="Gene3D" id="3.40.50.970">
    <property type="match status" value="2"/>
</dbReference>
<dbReference type="Pfam" id="PF00205">
    <property type="entry name" value="TPP_enzyme_M"/>
    <property type="match status" value="1"/>
</dbReference>
<keyword evidence="2 3" id="KW-0786">Thiamine pyrophosphate</keyword>
<dbReference type="Pfam" id="PF02776">
    <property type="entry name" value="TPP_enzyme_N"/>
    <property type="match status" value="1"/>
</dbReference>
<dbReference type="InterPro" id="IPR012001">
    <property type="entry name" value="Thiamin_PyroP_enz_TPP-bd_dom"/>
</dbReference>
<dbReference type="Proteomes" id="UP000669239">
    <property type="component" value="Unassembled WGS sequence"/>
</dbReference>
<dbReference type="InterPro" id="IPR012000">
    <property type="entry name" value="Thiamin_PyroP_enz_cen_dom"/>
</dbReference>
<dbReference type="CDD" id="cd07035">
    <property type="entry name" value="TPP_PYR_POX_like"/>
    <property type="match status" value="1"/>
</dbReference>
<name>A0AAW5BSJ7_9FIRM</name>
<protein>
    <submittedName>
        <fullName evidence="7">Thiamine pyrophosphate-binding protein</fullName>
    </submittedName>
</protein>
<reference evidence="8" key="2">
    <citation type="submission" date="2020-02" db="EMBL/GenBank/DDBJ databases">
        <authorList>
            <person name="Littmann E."/>
            <person name="Sorbara M."/>
        </authorList>
    </citation>
    <scope>NUCLEOTIDE SEQUENCE</scope>
    <source>
        <strain evidence="8">MSK.1.17</strain>
    </source>
</reference>
<evidence type="ECO:0000313" key="9">
    <source>
        <dbReference type="Proteomes" id="UP000669239"/>
    </source>
</evidence>
<accession>A0AAW5BSJ7</accession>
<dbReference type="InterPro" id="IPR045229">
    <property type="entry name" value="TPP_enz"/>
</dbReference>
<dbReference type="Proteomes" id="UP001299608">
    <property type="component" value="Unassembled WGS sequence"/>
</dbReference>
<feature type="domain" description="Thiamine pyrophosphate enzyme TPP-binding" evidence="5">
    <location>
        <begin position="395"/>
        <end position="544"/>
    </location>
</feature>
<evidence type="ECO:0000313" key="8">
    <source>
        <dbReference type="EMBL" id="NSJ52614.1"/>
    </source>
</evidence>